<dbReference type="AlphaFoldDB" id="A0A8H6HM48"/>
<gene>
    <name evidence="1" type="ORF">DFP72DRAFT_775487</name>
</gene>
<dbReference type="OrthoDB" id="3062066at2759"/>
<evidence type="ECO:0000313" key="1">
    <source>
        <dbReference type="EMBL" id="KAF6748737.1"/>
    </source>
</evidence>
<dbReference type="EMBL" id="JACGCI010000069">
    <property type="protein sequence ID" value="KAF6748737.1"/>
    <property type="molecule type" value="Genomic_DNA"/>
</dbReference>
<dbReference type="Proteomes" id="UP000521943">
    <property type="component" value="Unassembled WGS sequence"/>
</dbReference>
<sequence length="131" mass="15036">LKMRQYLRNVIVPAHRKALTCLLCSDHCTLAIEMYRRVQCPKGYEIAQDNRPCRYCNAPTESEVHALFLCGGNDDLVERRNTFFARVSAISPSLTPAHILQNSIPSIHLFIEHRDLGPIFAKFVYDVLIMF</sequence>
<feature type="non-terminal residue" evidence="1">
    <location>
        <position position="131"/>
    </location>
</feature>
<reference evidence="1 2" key="1">
    <citation type="submission" date="2020-07" db="EMBL/GenBank/DDBJ databases">
        <title>Comparative genomics of pyrophilous fungi reveals a link between fire events and developmental genes.</title>
        <authorList>
            <consortium name="DOE Joint Genome Institute"/>
            <person name="Steindorff A.S."/>
            <person name="Carver A."/>
            <person name="Calhoun S."/>
            <person name="Stillman K."/>
            <person name="Liu H."/>
            <person name="Lipzen A."/>
            <person name="Pangilinan J."/>
            <person name="Labutti K."/>
            <person name="Bruns T.D."/>
            <person name="Grigoriev I.V."/>
        </authorList>
    </citation>
    <scope>NUCLEOTIDE SEQUENCE [LARGE SCALE GENOMIC DNA]</scope>
    <source>
        <strain evidence="1 2">CBS 144469</strain>
    </source>
</reference>
<organism evidence="1 2">
    <name type="scientific">Ephemerocybe angulata</name>
    <dbReference type="NCBI Taxonomy" id="980116"/>
    <lineage>
        <taxon>Eukaryota</taxon>
        <taxon>Fungi</taxon>
        <taxon>Dikarya</taxon>
        <taxon>Basidiomycota</taxon>
        <taxon>Agaricomycotina</taxon>
        <taxon>Agaricomycetes</taxon>
        <taxon>Agaricomycetidae</taxon>
        <taxon>Agaricales</taxon>
        <taxon>Agaricineae</taxon>
        <taxon>Psathyrellaceae</taxon>
        <taxon>Ephemerocybe</taxon>
    </lineage>
</organism>
<name>A0A8H6HM48_9AGAR</name>
<keyword evidence="2" id="KW-1185">Reference proteome</keyword>
<evidence type="ECO:0000313" key="2">
    <source>
        <dbReference type="Proteomes" id="UP000521943"/>
    </source>
</evidence>
<comment type="caution">
    <text evidence="1">The sequence shown here is derived from an EMBL/GenBank/DDBJ whole genome shotgun (WGS) entry which is preliminary data.</text>
</comment>
<accession>A0A8H6HM48</accession>
<proteinExistence type="predicted"/>
<feature type="non-terminal residue" evidence="1">
    <location>
        <position position="1"/>
    </location>
</feature>
<protein>
    <submittedName>
        <fullName evidence="1">Uncharacterized protein</fullName>
    </submittedName>
</protein>